<keyword evidence="2" id="KW-0472">Membrane</keyword>
<feature type="domain" description="HDOD" evidence="3">
    <location>
        <begin position="133"/>
        <end position="326"/>
    </location>
</feature>
<protein>
    <submittedName>
        <fullName evidence="4">HDOD domain-containing protein</fullName>
    </submittedName>
</protein>
<dbReference type="Gene3D" id="1.10.3210.10">
    <property type="entry name" value="Hypothetical protein af1432"/>
    <property type="match status" value="1"/>
</dbReference>
<gene>
    <name evidence="4" type="ORF">E5S66_06525</name>
</gene>
<reference evidence="4 5" key="1">
    <citation type="submission" date="2019-04" db="EMBL/GenBank/DDBJ databases">
        <authorList>
            <person name="Grouzdev D.S."/>
            <person name="Nazina T.N."/>
        </authorList>
    </citation>
    <scope>NUCLEOTIDE SEQUENCE [LARGE SCALE GENOMIC DNA]</scope>
    <source>
        <strain evidence="4 5">SHC 3-19</strain>
    </source>
</reference>
<evidence type="ECO:0000259" key="3">
    <source>
        <dbReference type="PROSITE" id="PS51833"/>
    </source>
</evidence>
<keyword evidence="2" id="KW-1133">Transmembrane helix</keyword>
<keyword evidence="5" id="KW-1185">Reference proteome</keyword>
<evidence type="ECO:0000256" key="2">
    <source>
        <dbReference type="SAM" id="Phobius"/>
    </source>
</evidence>
<feature type="region of interest" description="Disordered" evidence="1">
    <location>
        <begin position="49"/>
        <end position="75"/>
    </location>
</feature>
<dbReference type="EMBL" id="SROY01000002">
    <property type="protein sequence ID" value="TLX22164.1"/>
    <property type="molecule type" value="Genomic_DNA"/>
</dbReference>
<evidence type="ECO:0000313" key="4">
    <source>
        <dbReference type="EMBL" id="TLX22164.1"/>
    </source>
</evidence>
<accession>A0A5R9PF73</accession>
<dbReference type="AlphaFoldDB" id="A0A5R9PF73"/>
<dbReference type="Pfam" id="PF08668">
    <property type="entry name" value="HDOD"/>
    <property type="match status" value="1"/>
</dbReference>
<keyword evidence="2" id="KW-0812">Transmembrane</keyword>
<sequence>MQRDPGRATGPVESRMDAVGWVAVAGTVAVLAGIGAWWSFHADAADRRPTIDPADAQDDDEDWPPTDAGDVADPGIPRGRTLVRELYALAVDTKTVGAAPVAVAPEEAASAHAAIAAACANLLSRTQFQARHMPRRPYLLPKLMRAINDPDVSLEHIARIVSEDPALSANLLRIANSPFYRIQEKPVESLMRAATLLGLDGLRPVIAAALVQPVMQTGEGPLGRLPGVIWEHTQLASDVAAGMIRGGRGQEDAFAAQMVGLLHGLGAIMVAQVLRDNYALHPHLPPDPRTVARVLDEQTAPMAHRIAVSWELSERIGTALDAQRADGMPADPLGRALRAGRLAAALAMLARQGKFSRDEGLAMLEAWAQHRRIHADFAGMWERLLV</sequence>
<name>A0A5R9PF73_9GAMM</name>
<comment type="caution">
    <text evidence="4">The sequence shown here is derived from an EMBL/GenBank/DDBJ whole genome shotgun (WGS) entry which is preliminary data.</text>
</comment>
<feature type="compositionally biased region" description="Acidic residues" evidence="1">
    <location>
        <begin position="55"/>
        <end position="64"/>
    </location>
</feature>
<evidence type="ECO:0000256" key="1">
    <source>
        <dbReference type="SAM" id="MobiDB-lite"/>
    </source>
</evidence>
<dbReference type="SUPFAM" id="SSF109604">
    <property type="entry name" value="HD-domain/PDEase-like"/>
    <property type="match status" value="1"/>
</dbReference>
<dbReference type="PANTHER" id="PTHR33525:SF6">
    <property type="entry name" value="HDOD DOMAIN-CONTAINING PROTEIN"/>
    <property type="match status" value="1"/>
</dbReference>
<dbReference type="PANTHER" id="PTHR33525">
    <property type="match status" value="1"/>
</dbReference>
<dbReference type="STRING" id="1123377.GCA_000423885_02499"/>
<organism evidence="4 5">
    <name type="scientific">Thermomonas fusca</name>
    <dbReference type="NCBI Taxonomy" id="215690"/>
    <lineage>
        <taxon>Bacteria</taxon>
        <taxon>Pseudomonadati</taxon>
        <taxon>Pseudomonadota</taxon>
        <taxon>Gammaproteobacteria</taxon>
        <taxon>Lysobacterales</taxon>
        <taxon>Lysobacteraceae</taxon>
        <taxon>Thermomonas</taxon>
    </lineage>
</organism>
<dbReference type="Proteomes" id="UP000308508">
    <property type="component" value="Unassembled WGS sequence"/>
</dbReference>
<dbReference type="PROSITE" id="PS51833">
    <property type="entry name" value="HDOD"/>
    <property type="match status" value="1"/>
</dbReference>
<evidence type="ECO:0000313" key="5">
    <source>
        <dbReference type="Proteomes" id="UP000308508"/>
    </source>
</evidence>
<dbReference type="InterPro" id="IPR013976">
    <property type="entry name" value="HDOD"/>
</dbReference>
<proteinExistence type="predicted"/>
<dbReference type="InterPro" id="IPR052340">
    <property type="entry name" value="RNase_Y/CdgJ"/>
</dbReference>
<feature type="transmembrane region" description="Helical" evidence="2">
    <location>
        <begin position="21"/>
        <end position="40"/>
    </location>
</feature>